<organism evidence="2 3">
    <name type="scientific">Microbacterium enclense</name>
    <dbReference type="NCBI Taxonomy" id="993073"/>
    <lineage>
        <taxon>Bacteria</taxon>
        <taxon>Bacillati</taxon>
        <taxon>Actinomycetota</taxon>
        <taxon>Actinomycetes</taxon>
        <taxon>Micrococcales</taxon>
        <taxon>Microbacteriaceae</taxon>
        <taxon>Microbacterium</taxon>
    </lineage>
</organism>
<dbReference type="PROSITE" id="PS51257">
    <property type="entry name" value="PROKAR_LIPOPROTEIN"/>
    <property type="match status" value="1"/>
</dbReference>
<dbReference type="EMBL" id="FMYG01000006">
    <property type="protein sequence ID" value="SDC66132.1"/>
    <property type="molecule type" value="Genomic_DNA"/>
</dbReference>
<sequence length="139" mass="14105">MITGRYGRYVAVSALVAFAAVLTACSAAGVADSRTPGVPSGIPVDGLDLKPAVHLQADGSIAVVTWGSSSCPPTASAFDNDGKSLVVSFSTSSNGVCTADLAATTHIFSAERVGDTVPVEATVSFPEFDDTQVVEVTRP</sequence>
<dbReference type="STRING" id="993073.AS029_12120"/>
<dbReference type="Proteomes" id="UP000183203">
    <property type="component" value="Unassembled WGS sequence"/>
</dbReference>
<evidence type="ECO:0000256" key="1">
    <source>
        <dbReference type="SAM" id="SignalP"/>
    </source>
</evidence>
<feature type="chain" id="PRO_5039628887" description="Lipoprotein" evidence="1">
    <location>
        <begin position="20"/>
        <end position="139"/>
    </location>
</feature>
<dbReference type="RefSeq" id="WP_058232861.1">
    <property type="nucleotide sequence ID" value="NZ_FMYG01000006.1"/>
</dbReference>
<evidence type="ECO:0000313" key="3">
    <source>
        <dbReference type="Proteomes" id="UP000183203"/>
    </source>
</evidence>
<evidence type="ECO:0000313" key="2">
    <source>
        <dbReference type="EMBL" id="SDC66132.1"/>
    </source>
</evidence>
<proteinExistence type="predicted"/>
<evidence type="ECO:0008006" key="4">
    <source>
        <dbReference type="Google" id="ProtNLM"/>
    </source>
</evidence>
<keyword evidence="1" id="KW-0732">Signal</keyword>
<feature type="signal peptide" evidence="1">
    <location>
        <begin position="1"/>
        <end position="19"/>
    </location>
</feature>
<gene>
    <name evidence="2" type="ORF">SAMN05216418_2702</name>
</gene>
<reference evidence="2 3" key="1">
    <citation type="submission" date="2016-09" db="EMBL/GenBank/DDBJ databases">
        <authorList>
            <person name="Capua I."/>
            <person name="De Benedictis P."/>
            <person name="Joannis T."/>
            <person name="Lombin L.H."/>
            <person name="Cattoli G."/>
        </authorList>
    </citation>
    <scope>NUCLEOTIDE SEQUENCE [LARGE SCALE GENOMIC DNA]</scope>
    <source>
        <strain evidence="2 3">NIO-1002</strain>
    </source>
</reference>
<accession>A0A1G6NE94</accession>
<dbReference type="AlphaFoldDB" id="A0A1G6NE94"/>
<name>A0A1G6NE94_9MICO</name>
<dbReference type="OrthoDB" id="5188731at2"/>
<protein>
    <recommendedName>
        <fullName evidence="4">Lipoprotein</fullName>
    </recommendedName>
</protein>